<dbReference type="Proteomes" id="UP001151081">
    <property type="component" value="Unassembled WGS sequence"/>
</dbReference>
<keyword evidence="1" id="KW-0472">Membrane</keyword>
<dbReference type="RefSeq" id="WP_272417305.1">
    <property type="nucleotide sequence ID" value="NZ_JAGTJJ010000002.1"/>
</dbReference>
<gene>
    <name evidence="2" type="ORF">KEG57_07170</name>
</gene>
<keyword evidence="1" id="KW-0812">Transmembrane</keyword>
<comment type="caution">
    <text evidence="2">The sequence shown here is derived from an EMBL/GenBank/DDBJ whole genome shotgun (WGS) entry which is preliminary data.</text>
</comment>
<keyword evidence="3" id="KW-1185">Reference proteome</keyword>
<reference evidence="2 3" key="1">
    <citation type="submission" date="2021-04" db="EMBL/GenBank/DDBJ databases">
        <title>Genome analysis of Polyangium sp.</title>
        <authorList>
            <person name="Li Y."/>
            <person name="Wang J."/>
        </authorList>
    </citation>
    <scope>NUCLEOTIDE SEQUENCE [LARGE SCALE GENOMIC DNA]</scope>
    <source>
        <strain evidence="2 3">SDU14</strain>
    </source>
</reference>
<proteinExistence type="predicted"/>
<evidence type="ECO:0000313" key="2">
    <source>
        <dbReference type="EMBL" id="MDC3980268.1"/>
    </source>
</evidence>
<evidence type="ECO:0000256" key="1">
    <source>
        <dbReference type="SAM" id="Phobius"/>
    </source>
</evidence>
<keyword evidence="1" id="KW-1133">Transmembrane helix</keyword>
<protein>
    <submittedName>
        <fullName evidence="2">Uncharacterized protein</fullName>
    </submittedName>
</protein>
<dbReference type="AlphaFoldDB" id="A0A9X3X119"/>
<sequence length="160" mass="17068">MQPVIQPAKKPAGKAMSLLGVLVLFALLASSCVGKYMYTISAPPIARTVELVEKDAAVAAALGSPVSVSLAVGTSLRRDLLRKLRGTDNVDVDTKVKGPKGEARLELRALNMENQGWDGRFSVKIEGRPVLREQGYVQEGASTLLEGDFAPDGAPRIKKP</sequence>
<dbReference type="EMBL" id="JAGTJJ010000002">
    <property type="protein sequence ID" value="MDC3980268.1"/>
    <property type="molecule type" value="Genomic_DNA"/>
</dbReference>
<name>A0A9X3X119_9BACT</name>
<feature type="transmembrane region" description="Helical" evidence="1">
    <location>
        <begin position="58"/>
        <end position="76"/>
    </location>
</feature>
<accession>A0A9X3X119</accession>
<organism evidence="2 3">
    <name type="scientific">Polyangium jinanense</name>
    <dbReference type="NCBI Taxonomy" id="2829994"/>
    <lineage>
        <taxon>Bacteria</taxon>
        <taxon>Pseudomonadati</taxon>
        <taxon>Myxococcota</taxon>
        <taxon>Polyangia</taxon>
        <taxon>Polyangiales</taxon>
        <taxon>Polyangiaceae</taxon>
        <taxon>Polyangium</taxon>
    </lineage>
</organism>
<evidence type="ECO:0000313" key="3">
    <source>
        <dbReference type="Proteomes" id="UP001151081"/>
    </source>
</evidence>